<accession>A0A8T2S8D6</accession>
<feature type="signal peptide" evidence="1">
    <location>
        <begin position="1"/>
        <end position="17"/>
    </location>
</feature>
<name>A0A8T2S8D6_CERRI</name>
<keyword evidence="3" id="KW-1185">Reference proteome</keyword>
<organism evidence="2 3">
    <name type="scientific">Ceratopteris richardii</name>
    <name type="common">Triangle waterfern</name>
    <dbReference type="NCBI Taxonomy" id="49495"/>
    <lineage>
        <taxon>Eukaryota</taxon>
        <taxon>Viridiplantae</taxon>
        <taxon>Streptophyta</taxon>
        <taxon>Embryophyta</taxon>
        <taxon>Tracheophyta</taxon>
        <taxon>Polypodiopsida</taxon>
        <taxon>Polypodiidae</taxon>
        <taxon>Polypodiales</taxon>
        <taxon>Pteridineae</taxon>
        <taxon>Pteridaceae</taxon>
        <taxon>Parkerioideae</taxon>
        <taxon>Ceratopteris</taxon>
    </lineage>
</organism>
<gene>
    <name evidence="2" type="ORF">KP509_21G005000</name>
</gene>
<reference evidence="2" key="1">
    <citation type="submission" date="2021-08" db="EMBL/GenBank/DDBJ databases">
        <title>WGS assembly of Ceratopteris richardii.</title>
        <authorList>
            <person name="Marchant D.B."/>
            <person name="Chen G."/>
            <person name="Jenkins J."/>
            <person name="Shu S."/>
            <person name="Leebens-Mack J."/>
            <person name="Grimwood J."/>
            <person name="Schmutz J."/>
            <person name="Soltis P."/>
            <person name="Soltis D."/>
            <person name="Chen Z.-H."/>
        </authorList>
    </citation>
    <scope>NUCLEOTIDE SEQUENCE</scope>
    <source>
        <strain evidence="2">Whitten #5841</strain>
        <tissue evidence="2">Leaf</tissue>
    </source>
</reference>
<evidence type="ECO:0000256" key="1">
    <source>
        <dbReference type="SAM" id="SignalP"/>
    </source>
</evidence>
<protein>
    <recommendedName>
        <fullName evidence="4">Secreted protein</fullName>
    </recommendedName>
</protein>
<dbReference type="EMBL" id="CM035426">
    <property type="protein sequence ID" value="KAH7314491.1"/>
    <property type="molecule type" value="Genomic_DNA"/>
</dbReference>
<feature type="chain" id="PRO_5035825417" description="Secreted protein" evidence="1">
    <location>
        <begin position="18"/>
        <end position="121"/>
    </location>
</feature>
<proteinExistence type="predicted"/>
<comment type="caution">
    <text evidence="2">The sequence shown here is derived from an EMBL/GenBank/DDBJ whole genome shotgun (WGS) entry which is preliminary data.</text>
</comment>
<sequence>MLRILLTIVALQVLKLAELMRCGHVNRPEHIESIRKCDAVRGLCMPLAIISCFADGVTHSSQQRQIHETVEVLTFKCYSTGSDVSYEAKVWSTLRLQIYLKTSCMHSILASAYICTFYCRL</sequence>
<evidence type="ECO:0000313" key="3">
    <source>
        <dbReference type="Proteomes" id="UP000825935"/>
    </source>
</evidence>
<evidence type="ECO:0008006" key="4">
    <source>
        <dbReference type="Google" id="ProtNLM"/>
    </source>
</evidence>
<dbReference type="AlphaFoldDB" id="A0A8T2S8D6"/>
<dbReference type="Proteomes" id="UP000825935">
    <property type="component" value="Chromosome 21"/>
</dbReference>
<evidence type="ECO:0000313" key="2">
    <source>
        <dbReference type="EMBL" id="KAH7314491.1"/>
    </source>
</evidence>
<keyword evidence="1" id="KW-0732">Signal</keyword>